<dbReference type="AlphaFoldDB" id="A0A0R2I9S4"/>
<dbReference type="RefSeq" id="WP_057740592.1">
    <property type="nucleotide sequence ID" value="NZ_JQBW01000006.1"/>
</dbReference>
<keyword evidence="3" id="KW-0067">ATP-binding</keyword>
<sequence>MKAVNDFWQDQQQGSQLKQLMAEVFQDPDVKKFLADHQDDLTQEAIQRGQSKLYEYVHQKNIIKQGGISVAPGYTPKLVYAAHQIDVSYVPTKEHLAKQAAQELHDRVSTMDMPKNIREANFHDFWLEGKNSSPSRTAAFGKLVSFSQEYDGSHFMPGYYLTGKFGVGKTYLLGALANALAQRGIKSTLVHFPTFAVKMKSAISSNTTDQLRDQVKSAPVLMLDDIGADTLSPWLRDEVLGVILEYRMQEELPTFFSSNFTMAELTAHLAQDNNGGSEPLKAQRIMERVRFLSRELVISGKNLRVKE</sequence>
<evidence type="ECO:0000313" key="4">
    <source>
        <dbReference type="Proteomes" id="UP000050934"/>
    </source>
</evidence>
<feature type="domain" description="Chromosomal replication initiator protein DnaA ATPAse" evidence="1">
    <location>
        <begin position="145"/>
        <end position="226"/>
    </location>
</feature>
<evidence type="ECO:0000313" key="3">
    <source>
        <dbReference type="EMBL" id="KRN59164.1"/>
    </source>
</evidence>
<dbReference type="InterPro" id="IPR027417">
    <property type="entry name" value="P-loop_NTPase"/>
</dbReference>
<dbReference type="InterPro" id="IPR013317">
    <property type="entry name" value="DnaA_dom"/>
</dbReference>
<gene>
    <name evidence="3" type="ORF">IV45_GL000202</name>
</gene>
<proteinExistence type="predicted"/>
<dbReference type="Gene3D" id="3.40.50.300">
    <property type="entry name" value="P-loop containing nucleotide triphosphate hydrolases"/>
    <property type="match status" value="1"/>
</dbReference>
<protein>
    <submittedName>
        <fullName evidence="3">Replicative DNA helicase loader DnaI</fullName>
    </submittedName>
</protein>
<evidence type="ECO:0000259" key="1">
    <source>
        <dbReference type="Pfam" id="PF00308"/>
    </source>
</evidence>
<dbReference type="EMBL" id="JQBW01000006">
    <property type="protein sequence ID" value="KRN59164.1"/>
    <property type="molecule type" value="Genomic_DNA"/>
</dbReference>
<dbReference type="SUPFAM" id="SSF52540">
    <property type="entry name" value="P-loop containing nucleoside triphosphate hydrolases"/>
    <property type="match status" value="1"/>
</dbReference>
<dbReference type="GO" id="GO:0006260">
    <property type="term" value="P:DNA replication"/>
    <property type="evidence" value="ECO:0007669"/>
    <property type="project" value="TreeGrafter"/>
</dbReference>
<dbReference type="Pfam" id="PF00308">
    <property type="entry name" value="Bac_DnaA"/>
    <property type="match status" value="1"/>
</dbReference>
<comment type="caution">
    <text evidence="3">The sequence shown here is derived from an EMBL/GenBank/DDBJ whole genome shotgun (WGS) entry which is preliminary data.</text>
</comment>
<dbReference type="GO" id="GO:0004386">
    <property type="term" value="F:helicase activity"/>
    <property type="evidence" value="ECO:0007669"/>
    <property type="project" value="UniProtKB-KW"/>
</dbReference>
<name>A0A0R2I9S4_9LACO</name>
<dbReference type="NCBIfam" id="NF006505">
    <property type="entry name" value="PRK08939.1"/>
    <property type="match status" value="1"/>
</dbReference>
<dbReference type="STRING" id="396268.IV45_GL000202"/>
<dbReference type="PANTHER" id="PTHR30050:SF8">
    <property type="entry name" value="PRIMOSOMAL PROTEIN DNAI"/>
    <property type="match status" value="1"/>
</dbReference>
<dbReference type="PATRIC" id="fig|396268.3.peg.203"/>
<feature type="domain" description="Primosomal DnaI N-terminal" evidence="2">
    <location>
        <begin position="4"/>
        <end position="89"/>
    </location>
</feature>
<dbReference type="OrthoDB" id="61127at2"/>
<dbReference type="InterPro" id="IPR009928">
    <property type="entry name" value="DnaI_N"/>
</dbReference>
<keyword evidence="3" id="KW-0378">Hydrolase</keyword>
<keyword evidence="4" id="KW-1185">Reference proteome</keyword>
<keyword evidence="3" id="KW-0347">Helicase</keyword>
<evidence type="ECO:0000259" key="2">
    <source>
        <dbReference type="Pfam" id="PF07319"/>
    </source>
</evidence>
<organism evidence="3 4">
    <name type="scientific">Limosilactobacillus secaliphilus</name>
    <dbReference type="NCBI Taxonomy" id="396268"/>
    <lineage>
        <taxon>Bacteria</taxon>
        <taxon>Bacillati</taxon>
        <taxon>Bacillota</taxon>
        <taxon>Bacilli</taxon>
        <taxon>Lactobacillales</taxon>
        <taxon>Lactobacillaceae</taxon>
        <taxon>Limosilactobacillus</taxon>
    </lineage>
</organism>
<dbReference type="PANTHER" id="PTHR30050">
    <property type="entry name" value="CHROMOSOMAL REPLICATION INITIATOR PROTEIN DNAA"/>
    <property type="match status" value="1"/>
</dbReference>
<accession>A0A0R2I9S4</accession>
<dbReference type="Proteomes" id="UP000050934">
    <property type="component" value="Unassembled WGS sequence"/>
</dbReference>
<keyword evidence="3" id="KW-0547">Nucleotide-binding</keyword>
<dbReference type="Pfam" id="PF07319">
    <property type="entry name" value="DnaI_N"/>
    <property type="match status" value="1"/>
</dbReference>
<reference evidence="3 4" key="1">
    <citation type="journal article" date="2015" name="Genome Announc.">
        <title>Expanding the biotechnology potential of lactobacilli through comparative genomics of 213 strains and associated genera.</title>
        <authorList>
            <person name="Sun Z."/>
            <person name="Harris H.M."/>
            <person name="McCann A."/>
            <person name="Guo C."/>
            <person name="Argimon S."/>
            <person name="Zhang W."/>
            <person name="Yang X."/>
            <person name="Jeffery I.B."/>
            <person name="Cooney J.C."/>
            <person name="Kagawa T.F."/>
            <person name="Liu W."/>
            <person name="Song Y."/>
            <person name="Salvetti E."/>
            <person name="Wrobel A."/>
            <person name="Rasinkangas P."/>
            <person name="Parkhill J."/>
            <person name="Rea M.C."/>
            <person name="O'Sullivan O."/>
            <person name="Ritari J."/>
            <person name="Douillard F.P."/>
            <person name="Paul Ross R."/>
            <person name="Yang R."/>
            <person name="Briner A.E."/>
            <person name="Felis G.E."/>
            <person name="de Vos W.M."/>
            <person name="Barrangou R."/>
            <person name="Klaenhammer T.R."/>
            <person name="Caufield P.W."/>
            <person name="Cui Y."/>
            <person name="Zhang H."/>
            <person name="O'Toole P.W."/>
        </authorList>
    </citation>
    <scope>NUCLEOTIDE SEQUENCE [LARGE SCALE GENOMIC DNA]</scope>
    <source>
        <strain evidence="3 4">DSM 17896</strain>
    </source>
</reference>